<feature type="compositionally biased region" description="Polar residues" evidence="5">
    <location>
        <begin position="18"/>
        <end position="28"/>
    </location>
</feature>
<dbReference type="STRING" id="1220924.W2RQC3"/>
<dbReference type="HOGENOM" id="CLU_286369_0_0_1"/>
<dbReference type="GO" id="GO:0008270">
    <property type="term" value="F:zinc ion binding"/>
    <property type="evidence" value="ECO:0007669"/>
    <property type="project" value="UniProtKB-KW"/>
</dbReference>
<dbReference type="InterPro" id="IPR013083">
    <property type="entry name" value="Znf_RING/FYVE/PHD"/>
</dbReference>
<dbReference type="GO" id="GO:0016925">
    <property type="term" value="P:protein sumoylation"/>
    <property type="evidence" value="ECO:0007669"/>
    <property type="project" value="TreeGrafter"/>
</dbReference>
<dbReference type="GO" id="GO:0061665">
    <property type="term" value="F:SUMO ligase activity"/>
    <property type="evidence" value="ECO:0007669"/>
    <property type="project" value="TreeGrafter"/>
</dbReference>
<dbReference type="PANTHER" id="PTHR10782:SF4">
    <property type="entry name" value="TONALLI, ISOFORM E"/>
    <property type="match status" value="1"/>
</dbReference>
<dbReference type="Gene3D" id="3.30.40.10">
    <property type="entry name" value="Zinc/RING finger domain, C3HC4 (zinc finger)"/>
    <property type="match status" value="1"/>
</dbReference>
<feature type="region of interest" description="Disordered" evidence="5">
    <location>
        <begin position="134"/>
        <end position="157"/>
    </location>
</feature>
<evidence type="ECO:0000313" key="7">
    <source>
        <dbReference type="EMBL" id="ETN37888.1"/>
    </source>
</evidence>
<dbReference type="GeneID" id="19974850"/>
<evidence type="ECO:0000256" key="2">
    <source>
        <dbReference type="ARBA" id="ARBA00022771"/>
    </source>
</evidence>
<keyword evidence="2 4" id="KW-0863">Zinc-finger</keyword>
<keyword evidence="8" id="KW-1185">Reference proteome</keyword>
<gene>
    <name evidence="7" type="ORF">HMPREF1541_07511</name>
</gene>
<evidence type="ECO:0000313" key="8">
    <source>
        <dbReference type="Proteomes" id="UP000030752"/>
    </source>
</evidence>
<dbReference type="AlphaFoldDB" id="W2RQC3"/>
<protein>
    <recommendedName>
        <fullName evidence="6">SP-RING-type domain-containing protein</fullName>
    </recommendedName>
</protein>
<dbReference type="InParanoid" id="W2RQC3"/>
<feature type="compositionally biased region" description="Polar residues" evidence="5">
    <location>
        <begin position="38"/>
        <end position="55"/>
    </location>
</feature>
<proteinExistence type="predicted"/>
<reference evidence="7 8" key="1">
    <citation type="submission" date="2013-03" db="EMBL/GenBank/DDBJ databases">
        <title>The Genome Sequence of Phialophora europaea CBS 101466.</title>
        <authorList>
            <consortium name="The Broad Institute Genomics Platform"/>
            <person name="Cuomo C."/>
            <person name="de Hoog S."/>
            <person name="Gorbushina A."/>
            <person name="Walker B."/>
            <person name="Young S.K."/>
            <person name="Zeng Q."/>
            <person name="Gargeya S."/>
            <person name="Fitzgerald M."/>
            <person name="Haas B."/>
            <person name="Abouelleil A."/>
            <person name="Allen A.W."/>
            <person name="Alvarado L."/>
            <person name="Arachchi H.M."/>
            <person name="Berlin A.M."/>
            <person name="Chapman S.B."/>
            <person name="Gainer-Dewar J."/>
            <person name="Goldberg J."/>
            <person name="Griggs A."/>
            <person name="Gujja S."/>
            <person name="Hansen M."/>
            <person name="Howarth C."/>
            <person name="Imamovic A."/>
            <person name="Ireland A."/>
            <person name="Larimer J."/>
            <person name="McCowan C."/>
            <person name="Murphy C."/>
            <person name="Pearson M."/>
            <person name="Poon T.W."/>
            <person name="Priest M."/>
            <person name="Roberts A."/>
            <person name="Saif S."/>
            <person name="Shea T."/>
            <person name="Sisk P."/>
            <person name="Sykes S."/>
            <person name="Wortman J."/>
            <person name="Nusbaum C."/>
            <person name="Birren B."/>
        </authorList>
    </citation>
    <scope>NUCLEOTIDE SEQUENCE [LARGE SCALE GENOMIC DNA]</scope>
    <source>
        <strain evidence="7 8">CBS 101466</strain>
    </source>
</reference>
<dbReference type="VEuPathDB" id="FungiDB:HMPREF1541_07511"/>
<organism evidence="7 8">
    <name type="scientific">Cyphellophora europaea (strain CBS 101466)</name>
    <name type="common">Phialophora europaea</name>
    <dbReference type="NCBI Taxonomy" id="1220924"/>
    <lineage>
        <taxon>Eukaryota</taxon>
        <taxon>Fungi</taxon>
        <taxon>Dikarya</taxon>
        <taxon>Ascomycota</taxon>
        <taxon>Pezizomycotina</taxon>
        <taxon>Eurotiomycetes</taxon>
        <taxon>Chaetothyriomycetidae</taxon>
        <taxon>Chaetothyriales</taxon>
        <taxon>Cyphellophoraceae</taxon>
        <taxon>Cyphellophora</taxon>
    </lineage>
</organism>
<dbReference type="Pfam" id="PF02891">
    <property type="entry name" value="zf-MIZ"/>
    <property type="match status" value="1"/>
</dbReference>
<dbReference type="OrthoDB" id="27975at2759"/>
<name>W2RQC3_CYPE1</name>
<feature type="region of interest" description="Disordered" evidence="5">
    <location>
        <begin position="1"/>
        <end position="64"/>
    </location>
</feature>
<dbReference type="PANTHER" id="PTHR10782">
    <property type="entry name" value="ZINC FINGER MIZ DOMAIN-CONTAINING PROTEIN"/>
    <property type="match status" value="1"/>
</dbReference>
<evidence type="ECO:0000256" key="5">
    <source>
        <dbReference type="SAM" id="MobiDB-lite"/>
    </source>
</evidence>
<evidence type="ECO:0000256" key="4">
    <source>
        <dbReference type="PROSITE-ProRule" id="PRU00452"/>
    </source>
</evidence>
<accession>W2RQC3</accession>
<dbReference type="InterPro" id="IPR004181">
    <property type="entry name" value="Znf_MIZ"/>
</dbReference>
<feature type="compositionally biased region" description="Polar residues" evidence="5">
    <location>
        <begin position="148"/>
        <end position="157"/>
    </location>
</feature>
<feature type="domain" description="SP-RING-type" evidence="6">
    <location>
        <begin position="915"/>
        <end position="1006"/>
    </location>
</feature>
<feature type="region of interest" description="Disordered" evidence="5">
    <location>
        <begin position="171"/>
        <end position="236"/>
    </location>
</feature>
<feature type="region of interest" description="Disordered" evidence="5">
    <location>
        <begin position="1024"/>
        <end position="1079"/>
    </location>
</feature>
<dbReference type="RefSeq" id="XP_008720057.1">
    <property type="nucleotide sequence ID" value="XM_008721835.1"/>
</dbReference>
<dbReference type="PROSITE" id="PS51044">
    <property type="entry name" value="ZF_SP_RING"/>
    <property type="match status" value="1"/>
</dbReference>
<dbReference type="Proteomes" id="UP000030752">
    <property type="component" value="Unassembled WGS sequence"/>
</dbReference>
<keyword evidence="3" id="KW-0862">Zinc</keyword>
<dbReference type="GO" id="GO:0000785">
    <property type="term" value="C:chromatin"/>
    <property type="evidence" value="ECO:0007669"/>
    <property type="project" value="TreeGrafter"/>
</dbReference>
<evidence type="ECO:0000256" key="1">
    <source>
        <dbReference type="ARBA" id="ARBA00022723"/>
    </source>
</evidence>
<dbReference type="eggNOG" id="KOG2169">
    <property type="taxonomic scope" value="Eukaryota"/>
</dbReference>
<dbReference type="EMBL" id="KB822723">
    <property type="protein sequence ID" value="ETN37888.1"/>
    <property type="molecule type" value="Genomic_DNA"/>
</dbReference>
<keyword evidence="1" id="KW-0479">Metal-binding</keyword>
<evidence type="ECO:0000259" key="6">
    <source>
        <dbReference type="PROSITE" id="PS51044"/>
    </source>
</evidence>
<feature type="compositionally biased region" description="Polar residues" evidence="5">
    <location>
        <begin position="212"/>
        <end position="236"/>
    </location>
</feature>
<evidence type="ECO:0000256" key="3">
    <source>
        <dbReference type="ARBA" id="ARBA00022833"/>
    </source>
</evidence>
<sequence>MPEPRRMPRRTWTDDSGDINSANSTSTLFLGHGKRTKSWMSARSGDSPSCPQQPSKFKKPASLRKLDVHSTRTSISGGRVNITRGDWSSSTDDEVNVSISKLGTEGSSPARHMVNGTLQTANSIEEVGPVVYRDMDPSHADSAPVPNFPSNTPQRSASMLVTSAASIHDHDLDGTAASPQPPLSRPQDPLKSPIATGSMIMAERGHDDHPSESTTQVSSSTLMTVSQSTEQPQQMDSTDTIHLLGSAAPQTEPLESNVAAADESAQQHNAAPQSSPCILMTLMEPKTGHGLRLKQIVDDLGLRDVQTQLDVGRVNFLMEAAEMQDMDVFLLHQLYMIWTLRPREISEALHFGPSSLQGMSTLTYILGANESLTPRLANALLDFPEPWQVVLKPEFFSHVTRMQNTVTLLHQNWQAVLQMCLKRGFPPSPIEVCLHFDLPSPRMQLACFTALCHHLRFFSDNHHQSAVVSCFTTFQQKRPASSVPRDIDFAEWVQALPLPSSASTNTMRRNSAIPDMDPNAQIHPQQVRGALQPPRPASIHPNPRHSQVPTFNNRTPHFPPPQLGNANPSERPSPVLMHQHRNGGFVGSHQVPRPGQRPQAIPPQFQQYQNNAQPLAYCVPRQRQQFVQQPQSQVGTNLDHLSIHPLGWAPTPKHVQGLPGLPQALIAPHMQTQYQPSAPATTLLPPPNWQMPQAVHPRSDRVALHQAHLRSPVARIVDANNKAATDLILYESVKRLILPPQPLGHNNRFAFWSIDISNEEMDRKLVYAPPSHSTLMTGSHLFKQGSLRWRLKCVAREATETSTPDEAEFCSRPVSWPEHLFVSFNQLDDVLLRRKQHYGRDLPADLTSYVQVGANILTLSFDETSKEESEKKVHWIAIEEIELVEDDQLRRSIDKIPPDISLSRTLACMKGNEGDDDDVAITNPTLSIEVADPFTAVIWKTPVRGKTCKHRECFDLDTFLSSRPKSQLAGPAGADDWRCPHCQKDARPQSLIIDGFLENVRETLEQQGLLDVKAIVIKENGQWEAKQQHQDGRAKSAMPSAPANGEGALRPESTVERGHTVSVPPNIASPVDVGMVDDE</sequence>